<dbReference type="SUPFAM" id="SSF56601">
    <property type="entry name" value="beta-lactamase/transpeptidase-like"/>
    <property type="match status" value="1"/>
</dbReference>
<keyword evidence="5" id="KW-1185">Reference proteome</keyword>
<comment type="caution">
    <text evidence="4">The sequence shown here is derived from an EMBL/GenBank/DDBJ whole genome shotgun (WGS) entry which is preliminary data.</text>
</comment>
<organism evidence="4 5">
    <name type="scientific">Rothia aerolata</name>
    <dbReference type="NCBI Taxonomy" id="1812262"/>
    <lineage>
        <taxon>Bacteria</taxon>
        <taxon>Bacillati</taxon>
        <taxon>Actinomycetota</taxon>
        <taxon>Actinomycetes</taxon>
        <taxon>Micrococcales</taxon>
        <taxon>Micrococcaceae</taxon>
        <taxon>Rothia</taxon>
    </lineage>
</organism>
<dbReference type="InterPro" id="IPR000667">
    <property type="entry name" value="Peptidase_S13"/>
</dbReference>
<dbReference type="EMBL" id="BMDC01000003">
    <property type="protein sequence ID" value="GGH64180.1"/>
    <property type="molecule type" value="Genomic_DNA"/>
</dbReference>
<dbReference type="NCBIfam" id="TIGR00666">
    <property type="entry name" value="PBP4"/>
    <property type="match status" value="1"/>
</dbReference>
<dbReference type="PANTHER" id="PTHR30023">
    <property type="entry name" value="D-ALANYL-D-ALANINE CARBOXYPEPTIDASE"/>
    <property type="match status" value="1"/>
</dbReference>
<dbReference type="PROSITE" id="PS51257">
    <property type="entry name" value="PROKAR_LIPOPROTEIN"/>
    <property type="match status" value="1"/>
</dbReference>
<gene>
    <name evidence="4" type="ORF">GCM10007359_16220</name>
</gene>
<dbReference type="PRINTS" id="PR00922">
    <property type="entry name" value="DADACBPTASE3"/>
</dbReference>
<dbReference type="GO" id="GO:0004185">
    <property type="term" value="F:serine-type carboxypeptidase activity"/>
    <property type="evidence" value="ECO:0007669"/>
    <property type="project" value="InterPro"/>
</dbReference>
<dbReference type="GO" id="GO:0000270">
    <property type="term" value="P:peptidoglycan metabolic process"/>
    <property type="evidence" value="ECO:0007669"/>
    <property type="project" value="TreeGrafter"/>
</dbReference>
<dbReference type="Proteomes" id="UP000600171">
    <property type="component" value="Unassembled WGS sequence"/>
</dbReference>
<dbReference type="PANTHER" id="PTHR30023:SF0">
    <property type="entry name" value="PENICILLIN-SENSITIVE CARBOXYPEPTIDASE A"/>
    <property type="match status" value="1"/>
</dbReference>
<feature type="region of interest" description="Disordered" evidence="3">
    <location>
        <begin position="217"/>
        <end position="236"/>
    </location>
</feature>
<reference evidence="4 5" key="1">
    <citation type="journal article" date="2014" name="Int. J. Syst. Evol. Microbiol.">
        <title>Complete genome sequence of Corynebacterium casei LMG S-19264T (=DSM 44701T), isolated from a smear-ripened cheese.</title>
        <authorList>
            <consortium name="US DOE Joint Genome Institute (JGI-PGF)"/>
            <person name="Walter F."/>
            <person name="Albersmeier A."/>
            <person name="Kalinowski J."/>
            <person name="Ruckert C."/>
        </authorList>
    </citation>
    <scope>NUCLEOTIDE SEQUENCE [LARGE SCALE GENOMIC DNA]</scope>
    <source>
        <strain evidence="4 5">CCM 8669</strain>
    </source>
</reference>
<evidence type="ECO:0000256" key="3">
    <source>
        <dbReference type="SAM" id="MobiDB-lite"/>
    </source>
</evidence>
<protein>
    <recommendedName>
        <fullName evidence="6">D-alanyl-D-alanine carboxypeptidase/D-alanyl-D-alanine-endopeptidase</fullName>
    </recommendedName>
</protein>
<sequence length="454" mass="47653">MKSGKRWVVPTVLVVACLGSGAWALPQFFSAQNMRDGADSAYSAPAAQAPATVEEKGEVDTAALESRLAKISEDFTGGTITGMVVDAESGQTLYAEGADQPRVPASNFKLLTDFTLFQVEDPSARYRTEVKQSGQNLTLVAGGDTLLGTGESKENQVVGHAGLRTLAQQVVDSLEPGTYTLDLDSSRFSGPDLNPAWAQEDIDAGFVSRISPLAFYSHHSPGENGKSTEQRPENADQQVQQYLVDDLNELGKGQGLTFELGSETQAAEAAETVGSVESATVAEQSALMMQESDNMLAETLARNASVASGGDGSFESARQLVLDTLTSRGISTDQLTISDLSGLSLDNRVTNQTLVQIMQKMVDGEGPASASLAGLPVAGGSGTLEDRFDGSDEAAARGWARAKTGTLNSVISLTGYTTTESGHTLIYSFITNDVESATAARDALDESVAAVTEL</sequence>
<keyword evidence="2" id="KW-0378">Hydrolase</keyword>
<evidence type="ECO:0000313" key="4">
    <source>
        <dbReference type="EMBL" id="GGH64180.1"/>
    </source>
</evidence>
<proteinExistence type="inferred from homology"/>
<comment type="similarity">
    <text evidence="1">Belongs to the peptidase S13 family.</text>
</comment>
<dbReference type="GO" id="GO:0006508">
    <property type="term" value="P:proteolysis"/>
    <property type="evidence" value="ECO:0007669"/>
    <property type="project" value="InterPro"/>
</dbReference>
<evidence type="ECO:0000256" key="1">
    <source>
        <dbReference type="ARBA" id="ARBA00006096"/>
    </source>
</evidence>
<evidence type="ECO:0008006" key="6">
    <source>
        <dbReference type="Google" id="ProtNLM"/>
    </source>
</evidence>
<dbReference type="Pfam" id="PF02113">
    <property type="entry name" value="Peptidase_S13"/>
    <property type="match status" value="2"/>
</dbReference>
<dbReference type="AlphaFoldDB" id="A0A917MU17"/>
<dbReference type="InterPro" id="IPR012338">
    <property type="entry name" value="Beta-lactam/transpept-like"/>
</dbReference>
<evidence type="ECO:0000256" key="2">
    <source>
        <dbReference type="ARBA" id="ARBA00022801"/>
    </source>
</evidence>
<evidence type="ECO:0000313" key="5">
    <source>
        <dbReference type="Proteomes" id="UP000600171"/>
    </source>
</evidence>
<name>A0A917MU17_9MICC</name>
<dbReference type="Gene3D" id="3.40.710.10">
    <property type="entry name" value="DD-peptidase/beta-lactamase superfamily"/>
    <property type="match status" value="2"/>
</dbReference>
<accession>A0A917MU17</accession>